<dbReference type="GO" id="GO:0005634">
    <property type="term" value="C:nucleus"/>
    <property type="evidence" value="ECO:0007669"/>
    <property type="project" value="UniProtKB-SubCell"/>
</dbReference>
<comment type="subcellular location">
    <subcellularLocation>
        <location evidence="1">Nucleus</location>
    </subcellularLocation>
</comment>
<dbReference type="PANTHER" id="PTHR13348:SF0">
    <property type="entry name" value="RIBONUCLEASE P PROTEIN SUBUNIT P29"/>
    <property type="match status" value="1"/>
</dbReference>
<dbReference type="PANTHER" id="PTHR13348">
    <property type="entry name" value="RIBONUCLEASE P SUBUNIT P29"/>
    <property type="match status" value="1"/>
</dbReference>
<dbReference type="GO" id="GO:0001682">
    <property type="term" value="P:tRNA 5'-leader removal"/>
    <property type="evidence" value="ECO:0007669"/>
    <property type="project" value="InterPro"/>
</dbReference>
<dbReference type="AlphaFoldDB" id="A0A7S0VAN6"/>
<dbReference type="GO" id="GO:0030677">
    <property type="term" value="C:ribonuclease P complex"/>
    <property type="evidence" value="ECO:0007669"/>
    <property type="project" value="InterPro"/>
</dbReference>
<dbReference type="GO" id="GO:0006364">
    <property type="term" value="P:rRNA processing"/>
    <property type="evidence" value="ECO:0007669"/>
    <property type="project" value="TreeGrafter"/>
</dbReference>
<name>A0A7S0VAN6_9CHLO</name>
<dbReference type="InterPro" id="IPR002730">
    <property type="entry name" value="Rpp29/RNP1"/>
</dbReference>
<protein>
    <submittedName>
        <fullName evidence="3">Uncharacterized protein</fullName>
    </submittedName>
</protein>
<evidence type="ECO:0000256" key="2">
    <source>
        <dbReference type="ARBA" id="ARBA00006181"/>
    </source>
</evidence>
<proteinExistence type="inferred from homology"/>
<evidence type="ECO:0000256" key="1">
    <source>
        <dbReference type="ARBA" id="ARBA00004123"/>
    </source>
</evidence>
<reference evidence="3" key="1">
    <citation type="submission" date="2021-01" db="EMBL/GenBank/DDBJ databases">
        <authorList>
            <person name="Corre E."/>
            <person name="Pelletier E."/>
            <person name="Niang G."/>
            <person name="Scheremetjew M."/>
            <person name="Finn R."/>
            <person name="Kale V."/>
            <person name="Holt S."/>
            <person name="Cochrane G."/>
            <person name="Meng A."/>
            <person name="Brown T."/>
            <person name="Cohen L."/>
        </authorList>
    </citation>
    <scope>NUCLEOTIDE SEQUENCE</scope>
    <source>
        <strain evidence="3">SAG 63-3</strain>
    </source>
</reference>
<dbReference type="GO" id="GO:0033204">
    <property type="term" value="F:ribonuclease P RNA binding"/>
    <property type="evidence" value="ECO:0007669"/>
    <property type="project" value="InterPro"/>
</dbReference>
<dbReference type="InterPro" id="IPR016848">
    <property type="entry name" value="RNase_P/MRP_Rpp29-subunit"/>
</dbReference>
<organism evidence="3">
    <name type="scientific">Polytomella parva</name>
    <dbReference type="NCBI Taxonomy" id="51329"/>
    <lineage>
        <taxon>Eukaryota</taxon>
        <taxon>Viridiplantae</taxon>
        <taxon>Chlorophyta</taxon>
        <taxon>core chlorophytes</taxon>
        <taxon>Chlorophyceae</taxon>
        <taxon>CS clade</taxon>
        <taxon>Chlamydomonadales</taxon>
        <taxon>Chlamydomonadaceae</taxon>
        <taxon>Polytomella</taxon>
    </lineage>
</organism>
<gene>
    <name evidence="3" type="ORF">PPAR00522_LOCUS17454</name>
</gene>
<dbReference type="InterPro" id="IPR023534">
    <property type="entry name" value="Rof/RNase_P-like"/>
</dbReference>
<dbReference type="Gene3D" id="2.30.30.210">
    <property type="entry name" value="Ribonuclease P/MRP, subunit p29"/>
    <property type="match status" value="1"/>
</dbReference>
<dbReference type="Pfam" id="PF01868">
    <property type="entry name" value="RNase_P-MRP_p29"/>
    <property type="match status" value="1"/>
</dbReference>
<accession>A0A7S0VAN6</accession>
<comment type="similarity">
    <text evidence="2">Belongs to the eukaryotic/archaeal RNase P protein component 1 family.</text>
</comment>
<dbReference type="SUPFAM" id="SSF101744">
    <property type="entry name" value="Rof/RNase P subunit-like"/>
    <property type="match status" value="1"/>
</dbReference>
<evidence type="ECO:0000313" key="3">
    <source>
        <dbReference type="EMBL" id="CAD8784846.1"/>
    </source>
</evidence>
<dbReference type="InterPro" id="IPR036980">
    <property type="entry name" value="RNase_P/MRP_Rpp29_sf"/>
</dbReference>
<dbReference type="GO" id="GO:0000172">
    <property type="term" value="C:ribonuclease MRP complex"/>
    <property type="evidence" value="ECO:0007669"/>
    <property type="project" value="InterPro"/>
</dbReference>
<dbReference type="EMBL" id="HBFM01026956">
    <property type="protein sequence ID" value="CAD8784846.1"/>
    <property type="molecule type" value="Transcribed_RNA"/>
</dbReference>
<sequence>MSLGRPQLGLCASDVNLSNKDAFKKKFKELTDANRLVEFPKVYALFDCAIPHSLEKKDINDVLISLLQTNKNANLDTDNVISQRLDEKTIVLKNNLVKPIHKNVMMKKFSQNLRKSTFMKNLLSKNCTSSSLSFETLRPLHQRWLQYAASLKESVSSNSELQKQLASLDLHGAIVEVRICRRSSLVGVSGIVAAVSTSGIVIIREANNRRIRIPMEGTTLQYKFGNVLVTRSS</sequence>